<accession>A0A6G0THU3</accession>
<dbReference type="AlphaFoldDB" id="A0A6G0THU3"/>
<evidence type="ECO:0000313" key="2">
    <source>
        <dbReference type="Proteomes" id="UP000475862"/>
    </source>
</evidence>
<proteinExistence type="predicted"/>
<comment type="caution">
    <text evidence="1">The sequence shown here is derived from an EMBL/GenBank/DDBJ whole genome shotgun (WGS) entry which is preliminary data.</text>
</comment>
<reference evidence="1 2" key="1">
    <citation type="submission" date="2019-08" db="EMBL/GenBank/DDBJ databases">
        <title>The genome of the soybean aphid Biotype 1, its phylome, world population structure and adaptation to the North American continent.</title>
        <authorList>
            <person name="Giordano R."/>
            <person name="Donthu R.K."/>
            <person name="Hernandez A.G."/>
            <person name="Wright C.L."/>
            <person name="Zimin A.V."/>
        </authorList>
    </citation>
    <scope>NUCLEOTIDE SEQUENCE [LARGE SCALE GENOMIC DNA]</scope>
    <source>
        <tissue evidence="1">Whole aphids</tissue>
    </source>
</reference>
<evidence type="ECO:0000313" key="1">
    <source>
        <dbReference type="EMBL" id="KAE9532090.1"/>
    </source>
</evidence>
<sequence length="202" mass="23651">MENCINLRMYIHIYTLINLSVLATTIDINSSIPIRFVKMFRLLTLMAVSDRKLDQFFFVVDTLKAKYFIITRWCEVMLLRTVKGITVLPFFLFTIFCSKIDNNTPSHYRLWFAEYEDLFIGDCSAFTVSRGEFIFSPSAFACAHPGSQGACKFCFRRYNGEPERLQISFARRLSADKQQAKCSRRTVFVFRKFVNLFLSLKR</sequence>
<keyword evidence="2" id="KW-1185">Reference proteome</keyword>
<organism evidence="1 2">
    <name type="scientific">Aphis glycines</name>
    <name type="common">Soybean aphid</name>
    <dbReference type="NCBI Taxonomy" id="307491"/>
    <lineage>
        <taxon>Eukaryota</taxon>
        <taxon>Metazoa</taxon>
        <taxon>Ecdysozoa</taxon>
        <taxon>Arthropoda</taxon>
        <taxon>Hexapoda</taxon>
        <taxon>Insecta</taxon>
        <taxon>Pterygota</taxon>
        <taxon>Neoptera</taxon>
        <taxon>Paraneoptera</taxon>
        <taxon>Hemiptera</taxon>
        <taxon>Sternorrhyncha</taxon>
        <taxon>Aphidomorpha</taxon>
        <taxon>Aphidoidea</taxon>
        <taxon>Aphididae</taxon>
        <taxon>Aphidini</taxon>
        <taxon>Aphis</taxon>
        <taxon>Aphis</taxon>
    </lineage>
</organism>
<dbReference type="Proteomes" id="UP000475862">
    <property type="component" value="Unassembled WGS sequence"/>
</dbReference>
<dbReference type="EMBL" id="VYZN01000040">
    <property type="protein sequence ID" value="KAE9532090.1"/>
    <property type="molecule type" value="Genomic_DNA"/>
</dbReference>
<name>A0A6G0THU3_APHGL</name>
<gene>
    <name evidence="1" type="ORF">AGLY_010292</name>
</gene>
<protein>
    <submittedName>
        <fullName evidence="1">Uncharacterized protein</fullName>
    </submittedName>
</protein>